<protein>
    <submittedName>
        <fullName evidence="3">DUF2631 domain-containing protein</fullName>
    </submittedName>
</protein>
<evidence type="ECO:0000313" key="4">
    <source>
        <dbReference type="Proteomes" id="UP000249451"/>
    </source>
</evidence>
<evidence type="ECO:0000256" key="1">
    <source>
        <dbReference type="SAM" id="MobiDB-lite"/>
    </source>
</evidence>
<dbReference type="Pfam" id="PF10939">
    <property type="entry name" value="DUF2631"/>
    <property type="match status" value="1"/>
</dbReference>
<keyword evidence="2" id="KW-0472">Membrane</keyword>
<comment type="caution">
    <text evidence="3">The sequence shown here is derived from an EMBL/GenBank/DDBJ whole genome shotgun (WGS) entry which is preliminary data.</text>
</comment>
<feature type="region of interest" description="Disordered" evidence="1">
    <location>
        <begin position="88"/>
        <end position="109"/>
    </location>
</feature>
<keyword evidence="2" id="KW-1133">Transmembrane helix</keyword>
<organism evidence="3 4">
    <name type="scientific">Corynebacterium urealyticum</name>
    <dbReference type="NCBI Taxonomy" id="43771"/>
    <lineage>
        <taxon>Bacteria</taxon>
        <taxon>Bacillati</taxon>
        <taxon>Actinomycetota</taxon>
        <taxon>Actinomycetes</taxon>
        <taxon>Mycobacteriales</taxon>
        <taxon>Corynebacteriaceae</taxon>
        <taxon>Corynebacterium</taxon>
    </lineage>
</organism>
<name>A0A2W5B1Y6_9CORY</name>
<proteinExistence type="predicted"/>
<evidence type="ECO:0000313" key="3">
    <source>
        <dbReference type="EMBL" id="PZO99803.1"/>
    </source>
</evidence>
<feature type="transmembrane region" description="Helical" evidence="2">
    <location>
        <begin position="33"/>
        <end position="53"/>
    </location>
</feature>
<dbReference type="InterPro" id="IPR024341">
    <property type="entry name" value="DUF2631"/>
</dbReference>
<accession>A0A2W5B1Y6</accession>
<evidence type="ECO:0000256" key="2">
    <source>
        <dbReference type="SAM" id="Phobius"/>
    </source>
</evidence>
<dbReference type="Proteomes" id="UP000249451">
    <property type="component" value="Unassembled WGS sequence"/>
</dbReference>
<dbReference type="EMBL" id="QFNY01000170">
    <property type="protein sequence ID" value="PZO99803.1"/>
    <property type="molecule type" value="Genomic_DNA"/>
</dbReference>
<sequence length="128" mass="14030">MAHHEAKVEVFNGISTEDVPSAGWGWSGLSKRAVVLSGLISVGFLVFMLVGNHEGNVENIWLIALAAFILVGTAWFAFEPKAKERTTVTARNKAPGHVEPNWTEDQRNNTGVYADLTPEEKLALNIKE</sequence>
<dbReference type="AlphaFoldDB" id="A0A2W5B1Y6"/>
<keyword evidence="2" id="KW-0812">Transmembrane</keyword>
<gene>
    <name evidence="3" type="ORF">DI609_07580</name>
</gene>
<reference evidence="3 4" key="1">
    <citation type="submission" date="2017-11" db="EMBL/GenBank/DDBJ databases">
        <title>Infants hospitalized years apart are colonized by the same room-sourced microbial strains.</title>
        <authorList>
            <person name="Brooks B."/>
            <person name="Olm M.R."/>
            <person name="Firek B.A."/>
            <person name="Baker R."/>
            <person name="Thomas B.C."/>
            <person name="Morowitz M.J."/>
            <person name="Banfield J.F."/>
        </authorList>
    </citation>
    <scope>NUCLEOTIDE SEQUENCE [LARGE SCALE GENOMIC DNA]</scope>
    <source>
        <strain evidence="3">S2_012_000_R3_87</strain>
    </source>
</reference>
<feature type="transmembrane region" description="Helical" evidence="2">
    <location>
        <begin position="59"/>
        <end position="78"/>
    </location>
</feature>